<evidence type="ECO:0000313" key="3">
    <source>
        <dbReference type="Proteomes" id="UP000271678"/>
    </source>
</evidence>
<keyword evidence="3" id="KW-1185">Reference proteome</keyword>
<evidence type="ECO:0000256" key="1">
    <source>
        <dbReference type="SAM" id="MobiDB-lite"/>
    </source>
</evidence>
<proteinExistence type="predicted"/>
<dbReference type="OrthoDB" id="2897536at2"/>
<dbReference type="RefSeq" id="WP_123272673.1">
    <property type="nucleotide sequence ID" value="NZ_RJJQ01000020.1"/>
</dbReference>
<comment type="caution">
    <text evidence="2">The sequence shown here is derived from an EMBL/GenBank/DDBJ whole genome shotgun (WGS) entry which is preliminary data.</text>
</comment>
<accession>A0A3M9M311</accession>
<protein>
    <submittedName>
        <fullName evidence="2">Uncharacterized protein</fullName>
    </submittedName>
</protein>
<name>A0A3M9M311_9MICO</name>
<sequence>MFGRKQRDLMPAPPEYGPSVPKPFSELLPQGQESALGRLARTARIPDDARALVRALDTETTLTLQFLAHDSAAVRDVYEVEQIRDEHTLAVVESYVSVPGAEKAALPDGRSLAAVLVANLTTLLEATREVQRRTAERGEQQMQVNDMFLRDKFGSGDDSLRLPPTD</sequence>
<dbReference type="Proteomes" id="UP000271678">
    <property type="component" value="Unassembled WGS sequence"/>
</dbReference>
<reference evidence="2 3" key="1">
    <citation type="submission" date="2018-11" db="EMBL/GenBank/DDBJ databases">
        <title>Draft genome of Simplicispira Flexivirga sp. BO-16.</title>
        <authorList>
            <person name="Im W.T."/>
        </authorList>
    </citation>
    <scope>NUCLEOTIDE SEQUENCE [LARGE SCALE GENOMIC DNA]</scope>
    <source>
        <strain evidence="2 3">BO-16</strain>
    </source>
</reference>
<dbReference type="EMBL" id="RJJQ01000020">
    <property type="protein sequence ID" value="RNI19525.1"/>
    <property type="molecule type" value="Genomic_DNA"/>
</dbReference>
<dbReference type="AlphaFoldDB" id="A0A3M9M311"/>
<evidence type="ECO:0000313" key="2">
    <source>
        <dbReference type="EMBL" id="RNI19525.1"/>
    </source>
</evidence>
<gene>
    <name evidence="2" type="ORF">EFY87_16985</name>
</gene>
<organism evidence="2 3">
    <name type="scientific">Flexivirga caeni</name>
    <dbReference type="NCBI Taxonomy" id="2294115"/>
    <lineage>
        <taxon>Bacteria</taxon>
        <taxon>Bacillati</taxon>
        <taxon>Actinomycetota</taxon>
        <taxon>Actinomycetes</taxon>
        <taxon>Micrococcales</taxon>
        <taxon>Dermacoccaceae</taxon>
        <taxon>Flexivirga</taxon>
    </lineage>
</organism>
<feature type="region of interest" description="Disordered" evidence="1">
    <location>
        <begin position="146"/>
        <end position="166"/>
    </location>
</feature>
<feature type="region of interest" description="Disordered" evidence="1">
    <location>
        <begin position="1"/>
        <end position="23"/>
    </location>
</feature>
<feature type="compositionally biased region" description="Basic and acidic residues" evidence="1">
    <location>
        <begin position="148"/>
        <end position="160"/>
    </location>
</feature>